<accession>A0A8S5VH81</accession>
<evidence type="ECO:0000313" key="1">
    <source>
        <dbReference type="EMBL" id="DAG06038.1"/>
    </source>
</evidence>
<organism evidence="1">
    <name type="scientific">Myoviridae sp. ctkfK18</name>
    <dbReference type="NCBI Taxonomy" id="2825165"/>
    <lineage>
        <taxon>Viruses</taxon>
        <taxon>Duplodnaviria</taxon>
        <taxon>Heunggongvirae</taxon>
        <taxon>Uroviricota</taxon>
        <taxon>Caudoviricetes</taxon>
    </lineage>
</organism>
<sequence>MENIKRDEVLKIFTKELIENIVLYSEGYNYNRGIKEYIDAINSKNITAYINQRISERTEELREMYDNRPLPVDVFRYPDYKVEEKVYNDIVDKANGELLHENVVSYFVETNRALFQMRHLILWNIGSIAKELNIELKNGRTTLLMATDVIINKLANIDVDTNRKDRLLTYDGNYMNMSEVKNLLTEIRIIDLLGE</sequence>
<proteinExistence type="predicted"/>
<dbReference type="EMBL" id="BK016265">
    <property type="protein sequence ID" value="DAG06038.1"/>
    <property type="molecule type" value="Genomic_DNA"/>
</dbReference>
<protein>
    <submittedName>
        <fullName evidence="1">Uncharacterized protein</fullName>
    </submittedName>
</protein>
<name>A0A8S5VH81_9CAUD</name>
<reference evidence="1" key="1">
    <citation type="journal article" date="2021" name="Proc. Natl. Acad. Sci. U.S.A.">
        <title>A Catalog of Tens of Thousands of Viruses from Human Metagenomes Reveals Hidden Associations with Chronic Diseases.</title>
        <authorList>
            <person name="Tisza M.J."/>
            <person name="Buck C.B."/>
        </authorList>
    </citation>
    <scope>NUCLEOTIDE SEQUENCE</scope>
    <source>
        <strain evidence="1">CtkfK18</strain>
    </source>
</reference>